<dbReference type="GO" id="GO:0003899">
    <property type="term" value="F:DNA-directed RNA polymerase activity"/>
    <property type="evidence" value="ECO:0007669"/>
    <property type="project" value="UniProtKB-UniRule"/>
</dbReference>
<dbReference type="InterPro" id="IPR019475">
    <property type="entry name" value="DNA_primase_DnaB-bd"/>
</dbReference>
<dbReference type="GO" id="GO:0000428">
    <property type="term" value="C:DNA-directed RNA polymerase complex"/>
    <property type="evidence" value="ECO:0007669"/>
    <property type="project" value="UniProtKB-KW"/>
</dbReference>
<evidence type="ECO:0000256" key="13">
    <source>
        <dbReference type="PIRNR" id="PIRNR002811"/>
    </source>
</evidence>
<dbReference type="Pfam" id="PF10410">
    <property type="entry name" value="DnaB_bind"/>
    <property type="match status" value="1"/>
</dbReference>
<dbReference type="InterPro" id="IPR030846">
    <property type="entry name" value="DnaG_bac"/>
</dbReference>
<dbReference type="InterPro" id="IPR037068">
    <property type="entry name" value="DNA_primase_core_N_sf"/>
</dbReference>
<dbReference type="FunFam" id="3.90.980.10:FF:000001">
    <property type="entry name" value="DNA primase"/>
    <property type="match status" value="1"/>
</dbReference>
<keyword evidence="8 12" id="KW-0862">Zinc</keyword>
<evidence type="ECO:0000256" key="1">
    <source>
        <dbReference type="ARBA" id="ARBA00022478"/>
    </source>
</evidence>
<evidence type="ECO:0000259" key="15">
    <source>
        <dbReference type="PROSITE" id="PS50880"/>
    </source>
</evidence>
<dbReference type="GO" id="GO:0006269">
    <property type="term" value="P:DNA replication, synthesis of primer"/>
    <property type="evidence" value="ECO:0007669"/>
    <property type="project" value="UniProtKB-UniRule"/>
</dbReference>
<gene>
    <name evidence="12" type="primary">dnaG</name>
    <name evidence="16" type="ORF">COT12_02670</name>
</gene>
<keyword evidence="9" id="KW-0460">Magnesium</keyword>
<evidence type="ECO:0000256" key="4">
    <source>
        <dbReference type="ARBA" id="ARBA00022695"/>
    </source>
</evidence>
<comment type="catalytic activity">
    <reaction evidence="12">
        <text>ssDNA + n NTP = ssDNA/pppN(pN)n-1 hybrid + (n-1) diphosphate.</text>
        <dbReference type="EC" id="2.7.7.101"/>
    </reaction>
</comment>
<comment type="function">
    <text evidence="12 13">RNA polymerase that catalyzes the synthesis of short RNA molecules used as primers for DNA polymerase during DNA replication.</text>
</comment>
<organism evidence="16 17">
    <name type="scientific">Candidatus Berkelbacteria bacterium CG08_land_8_20_14_0_20_39_8</name>
    <dbReference type="NCBI Taxonomy" id="1974511"/>
    <lineage>
        <taxon>Bacteria</taxon>
        <taxon>Candidatus Berkelbacteria</taxon>
    </lineage>
</organism>
<evidence type="ECO:0000256" key="7">
    <source>
        <dbReference type="ARBA" id="ARBA00022771"/>
    </source>
</evidence>
<dbReference type="Proteomes" id="UP000229896">
    <property type="component" value="Unassembled WGS sequence"/>
</dbReference>
<dbReference type="NCBIfam" id="TIGR01391">
    <property type="entry name" value="dnaG"/>
    <property type="match status" value="1"/>
</dbReference>
<keyword evidence="6 12" id="KW-0479">Metal-binding</keyword>
<dbReference type="Gene3D" id="3.90.980.10">
    <property type="entry name" value="DNA primase, catalytic core, N-terminal domain"/>
    <property type="match status" value="1"/>
</dbReference>
<dbReference type="InterPro" id="IPR050219">
    <property type="entry name" value="DnaG_primase"/>
</dbReference>
<evidence type="ECO:0000313" key="17">
    <source>
        <dbReference type="Proteomes" id="UP000229896"/>
    </source>
</evidence>
<keyword evidence="11 12" id="KW-0804">Transcription</keyword>
<dbReference type="GO" id="GO:0003677">
    <property type="term" value="F:DNA binding"/>
    <property type="evidence" value="ECO:0007669"/>
    <property type="project" value="UniProtKB-KW"/>
</dbReference>
<comment type="caution">
    <text evidence="16">The sequence shown here is derived from an EMBL/GenBank/DDBJ whole genome shotgun (WGS) entry which is preliminary data.</text>
</comment>
<comment type="subunit">
    <text evidence="12">Monomer. Interacts with DnaB.</text>
</comment>
<dbReference type="InterPro" id="IPR036977">
    <property type="entry name" value="DNA_primase_Znf_CHC2"/>
</dbReference>
<keyword evidence="3 12" id="KW-0808">Transferase</keyword>
<dbReference type="InterPro" id="IPR002694">
    <property type="entry name" value="Znf_CHC2"/>
</dbReference>
<dbReference type="EC" id="2.7.7.101" evidence="12"/>
<dbReference type="SUPFAM" id="SSF56731">
    <property type="entry name" value="DNA primase core"/>
    <property type="match status" value="1"/>
</dbReference>
<dbReference type="InterPro" id="IPR006171">
    <property type="entry name" value="TOPRIM_dom"/>
</dbReference>
<feature type="zinc finger region" description="CHC2-type" evidence="12 14">
    <location>
        <begin position="34"/>
        <end position="58"/>
    </location>
</feature>
<dbReference type="PROSITE" id="PS50880">
    <property type="entry name" value="TOPRIM"/>
    <property type="match status" value="1"/>
</dbReference>
<keyword evidence="4 12" id="KW-0548">Nucleotidyltransferase</keyword>
<evidence type="ECO:0000256" key="14">
    <source>
        <dbReference type="PIRSR" id="PIRSR002811-1"/>
    </source>
</evidence>
<evidence type="ECO:0000256" key="8">
    <source>
        <dbReference type="ARBA" id="ARBA00022833"/>
    </source>
</evidence>
<dbReference type="CDD" id="cd03364">
    <property type="entry name" value="TOPRIM_DnaG_primases"/>
    <property type="match status" value="1"/>
</dbReference>
<dbReference type="Pfam" id="PF08275">
    <property type="entry name" value="DNAG_N"/>
    <property type="match status" value="1"/>
</dbReference>
<feature type="domain" description="Toprim" evidence="15">
    <location>
        <begin position="259"/>
        <end position="341"/>
    </location>
</feature>
<comment type="cofactor">
    <cofactor evidence="12 13 14">
        <name>Zn(2+)</name>
        <dbReference type="ChEBI" id="CHEBI:29105"/>
    </cofactor>
    <text evidence="12 13 14">Binds 1 zinc ion per monomer.</text>
</comment>
<evidence type="ECO:0000256" key="6">
    <source>
        <dbReference type="ARBA" id="ARBA00022723"/>
    </source>
</evidence>
<proteinExistence type="inferred from homology"/>
<keyword evidence="5 12" id="KW-0235">DNA replication</keyword>
<dbReference type="PIRSF" id="PIRSF002811">
    <property type="entry name" value="DnaG"/>
    <property type="match status" value="1"/>
</dbReference>
<evidence type="ECO:0000256" key="12">
    <source>
        <dbReference type="HAMAP-Rule" id="MF_00974"/>
    </source>
</evidence>
<keyword evidence="7 12" id="KW-0863">Zinc-finger</keyword>
<dbReference type="InterPro" id="IPR013264">
    <property type="entry name" value="DNAG_N"/>
</dbReference>
<evidence type="ECO:0000256" key="2">
    <source>
        <dbReference type="ARBA" id="ARBA00022515"/>
    </source>
</evidence>
<dbReference type="PANTHER" id="PTHR30313">
    <property type="entry name" value="DNA PRIMASE"/>
    <property type="match status" value="1"/>
</dbReference>
<comment type="similarity">
    <text evidence="12 13">Belongs to the DnaG primase family.</text>
</comment>
<dbReference type="GO" id="GO:0008270">
    <property type="term" value="F:zinc ion binding"/>
    <property type="evidence" value="ECO:0007669"/>
    <property type="project" value="UniProtKB-UniRule"/>
</dbReference>
<evidence type="ECO:0000313" key="16">
    <source>
        <dbReference type="EMBL" id="PIU24138.1"/>
    </source>
</evidence>
<keyword evidence="1 12" id="KW-0240">DNA-directed RNA polymerase</keyword>
<evidence type="ECO:0000256" key="9">
    <source>
        <dbReference type="ARBA" id="ARBA00022842"/>
    </source>
</evidence>
<dbReference type="SUPFAM" id="SSF57783">
    <property type="entry name" value="Zinc beta-ribbon"/>
    <property type="match status" value="1"/>
</dbReference>
<reference evidence="17" key="1">
    <citation type="submission" date="2017-09" db="EMBL/GenBank/DDBJ databases">
        <title>Depth-based differentiation of microbial function through sediment-hosted aquifers and enrichment of novel symbionts in the deep terrestrial subsurface.</title>
        <authorList>
            <person name="Probst A.J."/>
            <person name="Ladd B."/>
            <person name="Jarett J.K."/>
            <person name="Geller-Mcgrath D.E."/>
            <person name="Sieber C.M.K."/>
            <person name="Emerson J.B."/>
            <person name="Anantharaman K."/>
            <person name="Thomas B.C."/>
            <person name="Malmstrom R."/>
            <person name="Stieglmeier M."/>
            <person name="Klingl A."/>
            <person name="Woyke T."/>
            <person name="Ryan C.M."/>
            <person name="Banfield J.F."/>
        </authorList>
    </citation>
    <scope>NUCLEOTIDE SEQUENCE [LARGE SCALE GENOMIC DNA]</scope>
</reference>
<accession>A0A2M6YBS2</accession>
<evidence type="ECO:0000256" key="11">
    <source>
        <dbReference type="ARBA" id="ARBA00023163"/>
    </source>
</evidence>
<dbReference type="Pfam" id="PF13155">
    <property type="entry name" value="Toprim_2"/>
    <property type="match status" value="1"/>
</dbReference>
<dbReference type="InterPro" id="IPR006295">
    <property type="entry name" value="DNA_primase_DnaG"/>
</dbReference>
<dbReference type="PANTHER" id="PTHR30313:SF2">
    <property type="entry name" value="DNA PRIMASE"/>
    <property type="match status" value="1"/>
</dbReference>
<evidence type="ECO:0000256" key="10">
    <source>
        <dbReference type="ARBA" id="ARBA00023125"/>
    </source>
</evidence>
<dbReference type="InterPro" id="IPR034151">
    <property type="entry name" value="TOPRIM_DnaG_bac"/>
</dbReference>
<dbReference type="GO" id="GO:1990077">
    <property type="term" value="C:primosome complex"/>
    <property type="evidence" value="ECO:0007669"/>
    <property type="project" value="UniProtKB-KW"/>
</dbReference>
<comment type="domain">
    <text evidence="12">Contains an N-terminal zinc-binding domain, a central core domain that contains the primase activity, and a C-terminal DnaB-binding domain.</text>
</comment>
<evidence type="ECO:0000256" key="3">
    <source>
        <dbReference type="ARBA" id="ARBA00022679"/>
    </source>
</evidence>
<evidence type="ECO:0000256" key="5">
    <source>
        <dbReference type="ARBA" id="ARBA00022705"/>
    </source>
</evidence>
<sequence>MNEVEEIKNKIDIVELISGYLTLKKAGVNYKGLCPFHSEKTPSFMVSSERQTFKCFGCGKGGDVFTFIEEIEGMDFYDSLKFLAGKAGVELKRRDNFNISGKSAEPTEKSKVFEINDLAAKLYHKILIDHPKADRARKYLAERGINEETIKNWQLGYAPRSWDLLIKFLAKKGFSEKEIFKAGMLVFGENGRYWDRFRGRIMFPISNISGQIVAFTGRVLDDSDPKAAKYLNSAESPIYIKGKTIYALNRARAEVRAQNTAVMVEGQMDVLACHQAGFKNVVAVSGTALTAEQLKILARYSPNVIFSFDSDTAGKNALKKAITLALQNDVNARVLLLPGFKDPDEAIKSDRKNFEIAIKSAKPALESWIDSLVFDQGISDVGAKKSISKEILPVIKIISNSIEREHYTKYLAKKIAMSESAISEQLGKTNSEEDRSTSEQKAPVLNFEKRVAGVVWQEKKLADKIPKDFFDLKFSDSAAKMLFESIKSNADLQKLPTNIKSELDLFAFEATKELDLSEEEIINKEFNSLIKTFSEKKKERVKNDFAEKIATAESAGDRQEIKKLMKELQSAIIKDR</sequence>
<dbReference type="SMART" id="SM00493">
    <property type="entry name" value="TOPRIM"/>
    <property type="match status" value="1"/>
</dbReference>
<dbReference type="FunFam" id="3.90.580.10:FF:000001">
    <property type="entry name" value="DNA primase"/>
    <property type="match status" value="1"/>
</dbReference>
<dbReference type="Gene3D" id="3.90.580.10">
    <property type="entry name" value="Zinc finger, CHC2-type domain"/>
    <property type="match status" value="1"/>
</dbReference>
<dbReference type="Gene3D" id="3.40.1360.10">
    <property type="match status" value="1"/>
</dbReference>
<dbReference type="GO" id="GO:0005737">
    <property type="term" value="C:cytoplasm"/>
    <property type="evidence" value="ECO:0007669"/>
    <property type="project" value="TreeGrafter"/>
</dbReference>
<dbReference type="EMBL" id="PEXI01000084">
    <property type="protein sequence ID" value="PIU24138.1"/>
    <property type="molecule type" value="Genomic_DNA"/>
</dbReference>
<dbReference type="HAMAP" id="MF_00974">
    <property type="entry name" value="DNA_primase_DnaG"/>
    <property type="match status" value="1"/>
</dbReference>
<keyword evidence="2 12" id="KW-0639">Primosome</keyword>
<dbReference type="Pfam" id="PF01807">
    <property type="entry name" value="Zn_ribbon_DnaG"/>
    <property type="match status" value="1"/>
</dbReference>
<name>A0A2M6YBS2_9BACT</name>
<dbReference type="SMART" id="SM00400">
    <property type="entry name" value="ZnF_CHCC"/>
    <property type="match status" value="1"/>
</dbReference>
<protein>
    <recommendedName>
        <fullName evidence="12 13">DNA primase</fullName>
        <ecNumber evidence="12">2.7.7.101</ecNumber>
    </recommendedName>
</protein>
<keyword evidence="10 12" id="KW-0238">DNA-binding</keyword>
<dbReference type="AlphaFoldDB" id="A0A2M6YBS2"/>